<dbReference type="SMART" id="SM00858">
    <property type="entry name" value="SAF"/>
    <property type="match status" value="1"/>
</dbReference>
<dbReference type="PANTHER" id="PTHR36307:SF1">
    <property type="entry name" value="FLAGELLA BASAL BODY P-RING FORMATION PROTEIN FLGA"/>
    <property type="match status" value="1"/>
</dbReference>
<dbReference type="Pfam" id="PF13144">
    <property type="entry name" value="ChapFlgA"/>
    <property type="match status" value="1"/>
</dbReference>
<name>A0A0M4HVE3_9GAMM</name>
<accession>A0A0M4HVE3</accession>
<evidence type="ECO:0000259" key="8">
    <source>
        <dbReference type="SMART" id="SM00858"/>
    </source>
</evidence>
<dbReference type="InterPro" id="IPR013974">
    <property type="entry name" value="SAF"/>
</dbReference>
<dbReference type="GO" id="GO:0044780">
    <property type="term" value="P:bacterial-type flagellum assembly"/>
    <property type="evidence" value="ECO:0007669"/>
    <property type="project" value="InterPro"/>
</dbReference>
<sequence>MKLLKIFFILLFFLSFKISADDLINHLNKFFKKEYSLNTKNFKILFHVPLKTNQVCKKPYFLLSNHFHNARLFDILYICGHQHRFLKLELQVQGQYIVAKKKIFRGTKISESDLKSITGSLNNLPNGTYLNKQDVINRVNLRDIFPFQPITSFMTRAFWVIRLNKEVTIKFKGNNFEIITTGKALDNGGINEKIRIQIKSGKIFTGIINNDREVIVVL</sequence>
<dbReference type="RefSeq" id="WP_053940285.1">
    <property type="nucleotide sequence ID" value="NZ_CP009253.1"/>
</dbReference>
<evidence type="ECO:0000256" key="4">
    <source>
        <dbReference type="ARBA" id="ARBA00022729"/>
    </source>
</evidence>
<keyword evidence="7" id="KW-1005">Bacterial flagellum biogenesis</keyword>
<dbReference type="InterPro" id="IPR017585">
    <property type="entry name" value="SAF_FlgA"/>
</dbReference>
<dbReference type="Proteomes" id="UP000066321">
    <property type="component" value="Chromosome"/>
</dbReference>
<evidence type="ECO:0000313" key="9">
    <source>
        <dbReference type="EMBL" id="ALD15279.1"/>
    </source>
</evidence>
<reference evidence="9 10" key="1">
    <citation type="journal article" date="2015" name="J Genomics">
        <title>Whole Genome Sequence of the Soybean Aphid Endosymbiont Buchnera aphidicola and Genetic Differentiation among Biotype-Specific Strains.</title>
        <authorList>
            <person name="Cassone B.J."/>
            <person name="Wenger J.A."/>
            <person name="Michel A.P."/>
        </authorList>
    </citation>
    <scope>NUCLEOTIDE SEQUENCE [LARGE SCALE GENOMIC DNA]</scope>
    <source>
        <strain evidence="9 10">BAg</strain>
    </source>
</reference>
<dbReference type="Gene3D" id="2.30.30.760">
    <property type="match status" value="1"/>
</dbReference>
<keyword evidence="9" id="KW-0282">Flagellum</keyword>
<evidence type="ECO:0000256" key="6">
    <source>
        <dbReference type="ARBA" id="ARBA00025643"/>
    </source>
</evidence>
<evidence type="ECO:0000256" key="3">
    <source>
        <dbReference type="ARBA" id="ARBA00014754"/>
    </source>
</evidence>
<evidence type="ECO:0000256" key="7">
    <source>
        <dbReference type="RuleBase" id="RU362063"/>
    </source>
</evidence>
<dbReference type="InterPro" id="IPR039246">
    <property type="entry name" value="Flagellar_FlgA"/>
</dbReference>
<dbReference type="Gene3D" id="3.90.1210.10">
    <property type="entry name" value="Antifreeze-like/N-acetylneuraminic acid synthase C-terminal domain"/>
    <property type="match status" value="1"/>
</dbReference>
<evidence type="ECO:0000256" key="2">
    <source>
        <dbReference type="ARBA" id="ARBA00010474"/>
    </source>
</evidence>
<dbReference type="KEGG" id="baph:IX46_01740"/>
<keyword evidence="5 7" id="KW-0574">Periplasm</keyword>
<dbReference type="EMBL" id="CP009253">
    <property type="protein sequence ID" value="ALD15279.1"/>
    <property type="molecule type" value="Genomic_DNA"/>
</dbReference>
<dbReference type="GO" id="GO:0042597">
    <property type="term" value="C:periplasmic space"/>
    <property type="evidence" value="ECO:0007669"/>
    <property type="project" value="UniProtKB-SubCell"/>
</dbReference>
<keyword evidence="9" id="KW-0966">Cell projection</keyword>
<comment type="function">
    <text evidence="6 7">Involved in the assembly process of the P-ring formation. It may associate with FlgF on the rod constituting a structure essential for the P-ring assembly or may act as a modulator protein for the P-ring assembly.</text>
</comment>
<dbReference type="AlphaFoldDB" id="A0A0M4HVE3"/>
<keyword evidence="4" id="KW-0732">Signal</keyword>
<dbReference type="OrthoDB" id="7065435at2"/>
<organism evidence="9 10">
    <name type="scientific">Buchnera aphidicola</name>
    <name type="common">Aphis glycines</name>
    <dbReference type="NCBI Taxonomy" id="1265350"/>
    <lineage>
        <taxon>Bacteria</taxon>
        <taxon>Pseudomonadati</taxon>
        <taxon>Pseudomonadota</taxon>
        <taxon>Gammaproteobacteria</taxon>
        <taxon>Enterobacterales</taxon>
        <taxon>Erwiniaceae</taxon>
        <taxon>Buchnera</taxon>
    </lineage>
</organism>
<dbReference type="PATRIC" id="fig|1265350.3.peg.327"/>
<evidence type="ECO:0000256" key="1">
    <source>
        <dbReference type="ARBA" id="ARBA00004418"/>
    </source>
</evidence>
<dbReference type="PANTHER" id="PTHR36307">
    <property type="entry name" value="FLAGELLA BASAL BODY P-RING FORMATION PROTEIN FLGA"/>
    <property type="match status" value="1"/>
</dbReference>
<gene>
    <name evidence="9" type="ORF">IX46_01740</name>
</gene>
<comment type="similarity">
    <text evidence="2 7">Belongs to the FlgA family.</text>
</comment>
<proteinExistence type="inferred from homology"/>
<dbReference type="NCBIfam" id="TIGR03170">
    <property type="entry name" value="flgA_cterm"/>
    <property type="match status" value="1"/>
</dbReference>
<feature type="domain" description="SAF" evidence="8">
    <location>
        <begin position="94"/>
        <end position="156"/>
    </location>
</feature>
<comment type="subcellular location">
    <subcellularLocation>
        <location evidence="1 7">Periplasm</location>
    </subcellularLocation>
</comment>
<evidence type="ECO:0000256" key="5">
    <source>
        <dbReference type="ARBA" id="ARBA00022764"/>
    </source>
</evidence>
<evidence type="ECO:0000313" key="10">
    <source>
        <dbReference type="Proteomes" id="UP000066321"/>
    </source>
</evidence>
<dbReference type="CDD" id="cd11614">
    <property type="entry name" value="SAF_CpaB_FlgA_like"/>
    <property type="match status" value="1"/>
</dbReference>
<dbReference type="STRING" id="1265350.IX46_01740"/>
<protein>
    <recommendedName>
        <fullName evidence="3 7">Flagella basal body P-ring formation protein FlgA</fullName>
    </recommendedName>
</protein>
<keyword evidence="9" id="KW-0969">Cilium</keyword>